<evidence type="ECO:0000313" key="1">
    <source>
        <dbReference type="EMBL" id="EWS73008.1"/>
    </source>
</evidence>
<dbReference type="Proteomes" id="UP000009168">
    <property type="component" value="Unassembled WGS sequence"/>
</dbReference>
<reference evidence="2" key="1">
    <citation type="journal article" date="2006" name="PLoS Biol.">
        <title>Macronuclear genome sequence of the ciliate Tetrahymena thermophila, a model eukaryote.</title>
        <authorList>
            <person name="Eisen J.A."/>
            <person name="Coyne R.S."/>
            <person name="Wu M."/>
            <person name="Wu D."/>
            <person name="Thiagarajan M."/>
            <person name="Wortman J.R."/>
            <person name="Badger J.H."/>
            <person name="Ren Q."/>
            <person name="Amedeo P."/>
            <person name="Jones K.M."/>
            <person name="Tallon L.J."/>
            <person name="Delcher A.L."/>
            <person name="Salzberg S.L."/>
            <person name="Silva J.C."/>
            <person name="Haas B.J."/>
            <person name="Majoros W.H."/>
            <person name="Farzad M."/>
            <person name="Carlton J.M."/>
            <person name="Smith R.K. Jr."/>
            <person name="Garg J."/>
            <person name="Pearlman R.E."/>
            <person name="Karrer K.M."/>
            <person name="Sun L."/>
            <person name="Manning G."/>
            <person name="Elde N.C."/>
            <person name="Turkewitz A.P."/>
            <person name="Asai D.J."/>
            <person name="Wilkes D.E."/>
            <person name="Wang Y."/>
            <person name="Cai H."/>
            <person name="Collins K."/>
            <person name="Stewart B.A."/>
            <person name="Lee S.R."/>
            <person name="Wilamowska K."/>
            <person name="Weinberg Z."/>
            <person name="Ruzzo W.L."/>
            <person name="Wloga D."/>
            <person name="Gaertig J."/>
            <person name="Frankel J."/>
            <person name="Tsao C.-C."/>
            <person name="Gorovsky M.A."/>
            <person name="Keeling P.J."/>
            <person name="Waller R.F."/>
            <person name="Patron N.J."/>
            <person name="Cherry J.M."/>
            <person name="Stover N.A."/>
            <person name="Krieger C.J."/>
            <person name="del Toro C."/>
            <person name="Ryder H.F."/>
            <person name="Williamson S.C."/>
            <person name="Barbeau R.A."/>
            <person name="Hamilton E.P."/>
            <person name="Orias E."/>
        </authorList>
    </citation>
    <scope>NUCLEOTIDE SEQUENCE [LARGE SCALE GENOMIC DNA]</scope>
    <source>
        <strain evidence="2">SB210</strain>
    </source>
</reference>
<organism evidence="1 2">
    <name type="scientific">Tetrahymena thermophila (strain SB210)</name>
    <dbReference type="NCBI Taxonomy" id="312017"/>
    <lineage>
        <taxon>Eukaryota</taxon>
        <taxon>Sar</taxon>
        <taxon>Alveolata</taxon>
        <taxon>Ciliophora</taxon>
        <taxon>Intramacronucleata</taxon>
        <taxon>Oligohymenophorea</taxon>
        <taxon>Hymenostomatida</taxon>
        <taxon>Tetrahymenina</taxon>
        <taxon>Tetrahymenidae</taxon>
        <taxon>Tetrahymena</taxon>
    </lineage>
</organism>
<sequence>MNITQRSSKQVVHSIYSITLYIEGDSASSLHNLNQIKKFNTIYFGLKMQISFFHIKILTPDALFRLHSQDYLEFVRGVKVTLVQGVKSQQTREYKFPQVFFLIKINYIVCRQGFSLIKKLIVF</sequence>
<dbReference type="KEGG" id="tet:TTHERM_000147532"/>
<dbReference type="RefSeq" id="XP_012654405.1">
    <property type="nucleotide sequence ID" value="XM_012798951.1"/>
</dbReference>
<proteinExistence type="predicted"/>
<gene>
    <name evidence="1" type="ORF">TTHERM_000147532</name>
</gene>
<name>W7X9E3_TETTS</name>
<accession>W7X9E3</accession>
<dbReference type="EMBL" id="GG662603">
    <property type="protein sequence ID" value="EWS73008.1"/>
    <property type="molecule type" value="Genomic_DNA"/>
</dbReference>
<dbReference type="AlphaFoldDB" id="W7X9E3"/>
<dbReference type="InParanoid" id="W7X9E3"/>
<dbReference type="GeneID" id="24437525"/>
<keyword evidence="2" id="KW-1185">Reference proteome</keyword>
<evidence type="ECO:0000313" key="2">
    <source>
        <dbReference type="Proteomes" id="UP000009168"/>
    </source>
</evidence>
<protein>
    <submittedName>
        <fullName evidence="1">Uncharacterized protein</fullName>
    </submittedName>
</protein>